<dbReference type="PROSITE" id="PS51012">
    <property type="entry name" value="ABC_TM2"/>
    <property type="match status" value="1"/>
</dbReference>
<accession>A0A653BGZ4</accession>
<dbReference type="InterPro" id="IPR002347">
    <property type="entry name" value="SDR_fam"/>
</dbReference>
<feature type="domain" description="ABC transmembrane type-2" evidence="2">
    <location>
        <begin position="1"/>
        <end position="19"/>
    </location>
</feature>
<dbReference type="Proteomes" id="UP000410492">
    <property type="component" value="Unassembled WGS sequence"/>
</dbReference>
<dbReference type="PANTHER" id="PTHR43157:SF31">
    <property type="entry name" value="PHOSPHATIDYLINOSITOL-GLYCAN BIOSYNTHESIS CLASS F PROTEIN"/>
    <property type="match status" value="1"/>
</dbReference>
<organism evidence="3 4">
    <name type="scientific">Callosobruchus maculatus</name>
    <name type="common">Southern cowpea weevil</name>
    <name type="synonym">Pulse bruchid</name>
    <dbReference type="NCBI Taxonomy" id="64391"/>
    <lineage>
        <taxon>Eukaryota</taxon>
        <taxon>Metazoa</taxon>
        <taxon>Ecdysozoa</taxon>
        <taxon>Arthropoda</taxon>
        <taxon>Hexapoda</taxon>
        <taxon>Insecta</taxon>
        <taxon>Pterygota</taxon>
        <taxon>Neoptera</taxon>
        <taxon>Endopterygota</taxon>
        <taxon>Coleoptera</taxon>
        <taxon>Polyphaga</taxon>
        <taxon>Cucujiformia</taxon>
        <taxon>Chrysomeloidea</taxon>
        <taxon>Chrysomelidae</taxon>
        <taxon>Bruchinae</taxon>
        <taxon>Bruchini</taxon>
        <taxon>Callosobruchus</taxon>
    </lineage>
</organism>
<keyword evidence="4" id="KW-1185">Reference proteome</keyword>
<dbReference type="InterPro" id="IPR036291">
    <property type="entry name" value="NAD(P)-bd_dom_sf"/>
</dbReference>
<reference evidence="3 4" key="1">
    <citation type="submission" date="2019-01" db="EMBL/GenBank/DDBJ databases">
        <authorList>
            <person name="Sayadi A."/>
        </authorList>
    </citation>
    <scope>NUCLEOTIDE SEQUENCE [LARGE SCALE GENOMIC DNA]</scope>
</reference>
<evidence type="ECO:0000256" key="1">
    <source>
        <dbReference type="ARBA" id="ARBA00023002"/>
    </source>
</evidence>
<evidence type="ECO:0000313" key="4">
    <source>
        <dbReference type="Proteomes" id="UP000410492"/>
    </source>
</evidence>
<dbReference type="Gene3D" id="3.40.50.720">
    <property type="entry name" value="NAD(P)-binding Rossmann-like Domain"/>
    <property type="match status" value="1"/>
</dbReference>
<dbReference type="Pfam" id="PF00106">
    <property type="entry name" value="adh_short"/>
    <property type="match status" value="1"/>
</dbReference>
<dbReference type="OrthoDB" id="191139at2759"/>
<evidence type="ECO:0000259" key="2">
    <source>
        <dbReference type="PROSITE" id="PS51012"/>
    </source>
</evidence>
<dbReference type="SUPFAM" id="SSF51735">
    <property type="entry name" value="NAD(P)-binding Rossmann-fold domains"/>
    <property type="match status" value="1"/>
</dbReference>
<evidence type="ECO:0000313" key="3">
    <source>
        <dbReference type="EMBL" id="VEN34852.1"/>
    </source>
</evidence>
<name>A0A653BGZ4_CALMS</name>
<dbReference type="AlphaFoldDB" id="A0A653BGZ4"/>
<dbReference type="InterPro" id="IPR047817">
    <property type="entry name" value="ABC2_TM_bact-type"/>
</dbReference>
<dbReference type="PRINTS" id="PR00081">
    <property type="entry name" value="GDHRDH"/>
</dbReference>
<dbReference type="GO" id="GO:0016491">
    <property type="term" value="F:oxidoreductase activity"/>
    <property type="evidence" value="ECO:0007669"/>
    <property type="project" value="UniProtKB-KW"/>
</dbReference>
<dbReference type="EMBL" id="CAACVG010001015">
    <property type="protein sequence ID" value="VEN34852.1"/>
    <property type="molecule type" value="Genomic_DNA"/>
</dbReference>
<sequence>MVLVTLVALVLGALLFRRLVIDYLFPEVTCPVFMGGKTAVVTGGSSGLGYEIVLALASRGCKVVIADKISDQSIRDELIRKTNNPDISIYHLDLGSFASVRAFAEQLRKNVDKVDILFNNAGVGGNDQRLTEDGVNFVYQINYYGGFLLTHLLLDLLKKSQSGKIFFTSSPVAYFHNLNKFDRKQLTTEASLYNYSSTKCLYIICSDQFADKLRQFNITSNAWHPIGAATQIFRGTVNQTKGSYTFIPYLLWITALILTPEPRRVVMRAIYLACAKEMESVSGKLFSPRGETFKPPITRDKQFCQQIWEFSEEVVKLRPEEKL</sequence>
<protein>
    <recommendedName>
        <fullName evidence="2">ABC transmembrane type-2 domain-containing protein</fullName>
    </recommendedName>
</protein>
<dbReference type="PANTHER" id="PTHR43157">
    <property type="entry name" value="PHOSPHATIDYLINOSITOL-GLYCAN BIOSYNTHESIS CLASS F PROTEIN-RELATED"/>
    <property type="match status" value="1"/>
</dbReference>
<proteinExistence type="predicted"/>
<gene>
    <name evidence="3" type="ORF">CALMAC_LOCUS917</name>
</gene>
<keyword evidence="1" id="KW-0560">Oxidoreductase</keyword>